<feature type="domain" description="C2" evidence="8">
    <location>
        <begin position="727"/>
        <end position="857"/>
    </location>
</feature>
<feature type="compositionally biased region" description="Polar residues" evidence="7">
    <location>
        <begin position="964"/>
        <end position="976"/>
    </location>
</feature>
<dbReference type="EMBL" id="JALJAT010000006">
    <property type="protein sequence ID" value="KAK4468866.1"/>
    <property type="molecule type" value="Genomic_DNA"/>
</dbReference>
<dbReference type="SUPFAM" id="SSF49562">
    <property type="entry name" value="C2 domain (Calcium/lipid-binding domain, CaLB)"/>
    <property type="match status" value="2"/>
</dbReference>
<dbReference type="Gene3D" id="2.60.40.150">
    <property type="entry name" value="C2 domain"/>
    <property type="match status" value="3"/>
</dbReference>
<dbReference type="PANTHER" id="PTHR14240:SF1">
    <property type="entry name" value="PROTEIN FANTOM-RELATED"/>
    <property type="match status" value="1"/>
</dbReference>
<evidence type="ECO:0000313" key="10">
    <source>
        <dbReference type="Proteomes" id="UP001292079"/>
    </source>
</evidence>
<dbReference type="InterPro" id="IPR031139">
    <property type="entry name" value="RPGRIP1_fam"/>
</dbReference>
<organism evidence="9 10">
    <name type="scientific">Schistosoma mekongi</name>
    <name type="common">Parasitic worm</name>
    <dbReference type="NCBI Taxonomy" id="38744"/>
    <lineage>
        <taxon>Eukaryota</taxon>
        <taxon>Metazoa</taxon>
        <taxon>Spiralia</taxon>
        <taxon>Lophotrochozoa</taxon>
        <taxon>Platyhelminthes</taxon>
        <taxon>Trematoda</taxon>
        <taxon>Digenea</taxon>
        <taxon>Strigeidida</taxon>
        <taxon>Schistosomatoidea</taxon>
        <taxon>Schistosomatidae</taxon>
        <taxon>Schistosoma</taxon>
    </lineage>
</organism>
<dbReference type="CDD" id="cd00030">
    <property type="entry name" value="C2"/>
    <property type="match status" value="1"/>
</dbReference>
<feature type="coiled-coil region" evidence="6">
    <location>
        <begin position="201"/>
        <end position="346"/>
    </location>
</feature>
<protein>
    <recommendedName>
        <fullName evidence="8">C2 domain-containing protein</fullName>
    </recommendedName>
</protein>
<gene>
    <name evidence="9" type="ORF">MN116_008029</name>
</gene>
<evidence type="ECO:0000256" key="5">
    <source>
        <dbReference type="ARBA" id="ARBA00023273"/>
    </source>
</evidence>
<evidence type="ECO:0000256" key="3">
    <source>
        <dbReference type="ARBA" id="ARBA00023054"/>
    </source>
</evidence>
<name>A0AAE2D2I8_SCHME</name>
<reference evidence="9" key="2">
    <citation type="journal article" date="2023" name="Infect Dis Poverty">
        <title>Chromosome-scale genome of the human blood fluke Schistosoma mekongi and its implications for public health.</title>
        <authorList>
            <person name="Zhou M."/>
            <person name="Xu L."/>
            <person name="Xu D."/>
            <person name="Chen W."/>
            <person name="Khan J."/>
            <person name="Hu Y."/>
            <person name="Huang H."/>
            <person name="Wei H."/>
            <person name="Zhang Y."/>
            <person name="Chusongsang P."/>
            <person name="Tanasarnprasert K."/>
            <person name="Hu X."/>
            <person name="Limpanont Y."/>
            <person name="Lv Z."/>
        </authorList>
    </citation>
    <scope>NUCLEOTIDE SEQUENCE</scope>
    <source>
        <strain evidence="9">LV_2022a</strain>
    </source>
</reference>
<evidence type="ECO:0000256" key="7">
    <source>
        <dbReference type="SAM" id="MobiDB-lite"/>
    </source>
</evidence>
<comment type="caution">
    <text evidence="9">The sequence shown here is derived from an EMBL/GenBank/DDBJ whole genome shotgun (WGS) entry which is preliminary data.</text>
</comment>
<sequence length="1295" mass="150361">MESKNSISNWSKEKLEDHYLRLYDDYLTLKKHACKQEERIKKMATKILRLANDKKESNVNGIYKEDYQEQIEILERKNATLTRKLALLQNQLNLHKQRISSTPLSARKISSATIQTTSRNSCIEEKSLQNSNVIQTLRLQNTAFEKTIQKLLEQLKERDELINQLKQELQFKEKLHTNDLVVLGEQFTSKQRVVLQENLDLIRTQRELREKQLQINNLEIRLHEIETNYDLTKTTNRQLINEIERLTHESSQLEQKLFCLQSDNNTSSKQQLKLLELQYAYDDAKRENQALKESNEKLIAKSGNIAFSTKSDQNWTLKEQKLRGQINHLEIMVHNLQQQLQKEQYQQQKDLPVEEQIISNKQQTSKLESTPMKQKHNTNCQEQPPVTATTTTTTQMFAQITGYSIEELEEAVMILRERKSKIQSTDGDLLNLPEQNRDSLKQLTEMDTLHIDTINELDKTRKLLNIQYKINKDYQIEINELTNKFNEYKCESEQYLNEYNKLLNIRTIHNKQLEKKLNELTYGVTVNKRKLHIGQLTLSSTILDKYQLKSFNSIDNNQKNNTNEELSSIFLTWDFYDFETQTTPIMIIVQNSIDINMTIQYPVEVNDTFMDYLLKEPCIVEMHQVINSNYRTIANGTLNLSQLFTGKDDTIEITGQGSVIRRQGQLDLFLNFTSDIRSNIKEIKEVTDKIKLGTLNYWIRLCSPMPDSIRHYKERFQQLPGFRPIHNDTSIHQELQSSLDSSQNTLTIEIIKITNLSITNKINRLDYLPSTYFVYQFYNQLEYASDIMKENKAPIFNDCHTIQLEMNDKLDNYLRTESLKIYILDSTDPVPETSCLGLATIPLIGLIHNTQQIDGVFEIFSLLNVKQSFKQLGKFNNSINNNLSSCGLLHLKMYWLKPYTTTNYKTVVYNQLNMEETNDLEMEPVKQAAEKPYNDQPKSTKENNLQSSSSIITSFTSSVDKVHSSNNLSFSSTTKNQHTDDVDKDNSKVPGNIINKTDNQILVQSNDDHLMDNNQINSITSMQQFELKDNLNDKLNAPKPHPRNKTNELNNLTMNSLNNNSIKQNLINSNHLNIQLIQSTNSMITSTIQWGIDENHVKIELHGIQLTDLKTITNNNNNNQQLLNQIFVEYSFLGYKEPFETDSYPLIECQDDDDDDGDDKRMMLKANFYYTKTFSVDYIENYERRQYLASYLLPEDPNNGNIIFIIVTEPSTTKTTATTTQSIECEEIGYAIINIRQIVQNNRQIDHEFIPITANKTDNGETGSLHEIGRLCVSFYGLPALRAIIAEMPQVKLAI</sequence>
<feature type="region of interest" description="Disordered" evidence="7">
    <location>
        <begin position="362"/>
        <end position="386"/>
    </location>
</feature>
<evidence type="ECO:0000256" key="1">
    <source>
        <dbReference type="ARBA" id="ARBA00004138"/>
    </source>
</evidence>
<keyword evidence="5" id="KW-0966">Cell projection</keyword>
<dbReference type="GO" id="GO:0005856">
    <property type="term" value="C:cytoskeleton"/>
    <property type="evidence" value="ECO:0007669"/>
    <property type="project" value="UniProtKB-ARBA"/>
</dbReference>
<evidence type="ECO:0000256" key="4">
    <source>
        <dbReference type="ARBA" id="ARBA00023069"/>
    </source>
</evidence>
<dbReference type="PANTHER" id="PTHR14240">
    <property type="entry name" value="RETINITIS PIGMENTOSA GTPASE REGULATOR-INTERACTING PROTEIN"/>
    <property type="match status" value="1"/>
</dbReference>
<accession>A0AAE2D2I8</accession>
<dbReference type="Proteomes" id="UP001292079">
    <property type="component" value="Unassembled WGS sequence"/>
</dbReference>
<reference evidence="9" key="1">
    <citation type="submission" date="2022-04" db="EMBL/GenBank/DDBJ databases">
        <authorList>
            <person name="Xu L."/>
            <person name="Lv Z."/>
        </authorList>
    </citation>
    <scope>NUCLEOTIDE SEQUENCE</scope>
    <source>
        <strain evidence="9">LV_2022a</strain>
    </source>
</reference>
<evidence type="ECO:0000256" key="2">
    <source>
        <dbReference type="ARBA" id="ARBA00006042"/>
    </source>
</evidence>
<dbReference type="GO" id="GO:1905515">
    <property type="term" value="P:non-motile cilium assembly"/>
    <property type="evidence" value="ECO:0007669"/>
    <property type="project" value="TreeGrafter"/>
</dbReference>
<feature type="coiled-coil region" evidence="6">
    <location>
        <begin position="64"/>
        <end position="98"/>
    </location>
</feature>
<dbReference type="InterPro" id="IPR041091">
    <property type="entry name" value="RPGRIP1_C"/>
</dbReference>
<keyword evidence="10" id="KW-1185">Reference proteome</keyword>
<keyword evidence="3 6" id="KW-0175">Coiled coil</keyword>
<dbReference type="GO" id="GO:0035869">
    <property type="term" value="C:ciliary transition zone"/>
    <property type="evidence" value="ECO:0007669"/>
    <property type="project" value="TreeGrafter"/>
</dbReference>
<feature type="region of interest" description="Disordered" evidence="7">
    <location>
        <begin position="963"/>
        <end position="993"/>
    </location>
</feature>
<evidence type="ECO:0000313" key="9">
    <source>
        <dbReference type="EMBL" id="KAK4468866.1"/>
    </source>
</evidence>
<keyword evidence="4" id="KW-0969">Cilium</keyword>
<dbReference type="PROSITE" id="PS50004">
    <property type="entry name" value="C2"/>
    <property type="match status" value="1"/>
</dbReference>
<dbReference type="Pfam" id="PF18111">
    <property type="entry name" value="RPGR1_C"/>
    <property type="match status" value="1"/>
</dbReference>
<dbReference type="InterPro" id="IPR035892">
    <property type="entry name" value="C2_domain_sf"/>
</dbReference>
<feature type="coiled-coil region" evidence="6">
    <location>
        <begin position="471"/>
        <end position="498"/>
    </location>
</feature>
<comment type="similarity">
    <text evidence="2">Belongs to the RPGRIP1 family.</text>
</comment>
<evidence type="ECO:0000256" key="6">
    <source>
        <dbReference type="SAM" id="Coils"/>
    </source>
</evidence>
<feature type="compositionally biased region" description="Basic and acidic residues" evidence="7">
    <location>
        <begin position="977"/>
        <end position="987"/>
    </location>
</feature>
<dbReference type="Pfam" id="PF11618">
    <property type="entry name" value="C2-C2_1"/>
    <property type="match status" value="1"/>
</dbReference>
<proteinExistence type="inferred from homology"/>
<dbReference type="InterPro" id="IPR000008">
    <property type="entry name" value="C2_dom"/>
</dbReference>
<evidence type="ECO:0000259" key="8">
    <source>
        <dbReference type="PROSITE" id="PS50004"/>
    </source>
</evidence>
<comment type="subcellular location">
    <subcellularLocation>
        <location evidence="1">Cell projection</location>
        <location evidence="1">Cilium</location>
    </subcellularLocation>
</comment>
<dbReference type="InterPro" id="IPR021656">
    <property type="entry name" value="C2-C2_1"/>
</dbReference>
<feature type="coiled-coil region" evidence="6">
    <location>
        <begin position="134"/>
        <end position="175"/>
    </location>
</feature>